<evidence type="ECO:0000259" key="2">
    <source>
        <dbReference type="PROSITE" id="PS51782"/>
    </source>
</evidence>
<reference evidence="3" key="1">
    <citation type="submission" date="2022-08" db="EMBL/GenBank/DDBJ databases">
        <title>Catabolic pathway analysis in culturable SAR92 clade bacteria reveals their overlooked roles in DMSP degradation in coastal seas.</title>
        <authorList>
            <person name="He X."/>
            <person name="Zhang X."/>
            <person name="Zhang Y."/>
        </authorList>
    </citation>
    <scope>NUCLEOTIDE SEQUENCE</scope>
    <source>
        <strain evidence="3">H455</strain>
    </source>
</reference>
<dbReference type="Proteomes" id="UP001059934">
    <property type="component" value="Chromosome"/>
</dbReference>
<evidence type="ECO:0000256" key="1">
    <source>
        <dbReference type="ARBA" id="ARBA00038420"/>
    </source>
</evidence>
<proteinExistence type="inferred from homology"/>
<dbReference type="SUPFAM" id="SSF51261">
    <property type="entry name" value="Duplicated hybrid motif"/>
    <property type="match status" value="1"/>
</dbReference>
<dbReference type="PROSITE" id="PS51782">
    <property type="entry name" value="LYSM"/>
    <property type="match status" value="1"/>
</dbReference>
<dbReference type="EMBL" id="CP103416">
    <property type="protein sequence ID" value="UVW35693.1"/>
    <property type="molecule type" value="Genomic_DNA"/>
</dbReference>
<dbReference type="PROSITE" id="PS51257">
    <property type="entry name" value="PROKAR_LIPOPROTEIN"/>
    <property type="match status" value="1"/>
</dbReference>
<sequence length="264" mass="28539">MTTKSVPIASTLVSALALTAIILVTGCSSHNTAPVSSRSAPPSDRISVHQVEAGETLYSIAWRYDLDFRKLARANGIREPFVISRGQLLSLDTSKISNAAAKTVNKSVKKTKIAAPKVKPGVAANPPAVTKTLANKPKSASSPVVYGTNWQWKWPIKGKIVESYSLPKLHKGIKIKSVSRAAVRSSAPGVVVYAGEGLRGYGKLVIIKHSEILLSAYAHNDQIMVREGQTVRQTEIISRLGSDGTMYFEIRKDGYPVDPEGYLK</sequence>
<name>A0ABY5TPC2_9GAMM</name>
<dbReference type="CDD" id="cd12797">
    <property type="entry name" value="M23_peptidase"/>
    <property type="match status" value="1"/>
</dbReference>
<gene>
    <name evidence="3" type="ORF">NYF23_03545</name>
</gene>
<keyword evidence="4" id="KW-1185">Reference proteome</keyword>
<dbReference type="InterPro" id="IPR050570">
    <property type="entry name" value="Cell_wall_metabolism_enzyme"/>
</dbReference>
<accession>A0ABY5TPC2</accession>
<comment type="similarity">
    <text evidence="1">Belongs to the E.coli NlpD/Haemophilus LppB family.</text>
</comment>
<dbReference type="CDD" id="cd00118">
    <property type="entry name" value="LysM"/>
    <property type="match status" value="1"/>
</dbReference>
<dbReference type="PANTHER" id="PTHR21666:SF263">
    <property type="entry name" value="MUREIN HYDROLASE ACTIVATOR NLPD"/>
    <property type="match status" value="1"/>
</dbReference>
<protein>
    <submittedName>
        <fullName evidence="3">Peptidoglycan DD-metalloendopeptidase family protein</fullName>
    </submittedName>
</protein>
<organism evidence="3 4">
    <name type="scientific">SAR92 clade bacterium H455</name>
    <dbReference type="NCBI Taxonomy" id="2974818"/>
    <lineage>
        <taxon>Bacteria</taxon>
        <taxon>Pseudomonadati</taxon>
        <taxon>Pseudomonadota</taxon>
        <taxon>Gammaproteobacteria</taxon>
        <taxon>Cellvibrionales</taxon>
        <taxon>Porticoccaceae</taxon>
        <taxon>SAR92 clade</taxon>
    </lineage>
</organism>
<dbReference type="InterPro" id="IPR016047">
    <property type="entry name" value="M23ase_b-sheet_dom"/>
</dbReference>
<evidence type="ECO:0000313" key="3">
    <source>
        <dbReference type="EMBL" id="UVW35693.1"/>
    </source>
</evidence>
<dbReference type="InterPro" id="IPR018392">
    <property type="entry name" value="LysM"/>
</dbReference>
<dbReference type="InterPro" id="IPR011055">
    <property type="entry name" value="Dup_hybrid_motif"/>
</dbReference>
<dbReference type="Pfam" id="PF01551">
    <property type="entry name" value="Peptidase_M23"/>
    <property type="match status" value="1"/>
</dbReference>
<evidence type="ECO:0000313" key="4">
    <source>
        <dbReference type="Proteomes" id="UP001059934"/>
    </source>
</evidence>
<dbReference type="Pfam" id="PF01476">
    <property type="entry name" value="LysM"/>
    <property type="match status" value="1"/>
</dbReference>
<dbReference type="Gene3D" id="3.10.350.10">
    <property type="entry name" value="LysM domain"/>
    <property type="match status" value="1"/>
</dbReference>
<dbReference type="Gene3D" id="2.70.70.10">
    <property type="entry name" value="Glucose Permease (Domain IIA)"/>
    <property type="match status" value="1"/>
</dbReference>
<dbReference type="InterPro" id="IPR036779">
    <property type="entry name" value="LysM_dom_sf"/>
</dbReference>
<dbReference type="SMART" id="SM00257">
    <property type="entry name" value="LysM"/>
    <property type="match status" value="1"/>
</dbReference>
<dbReference type="PANTHER" id="PTHR21666">
    <property type="entry name" value="PEPTIDASE-RELATED"/>
    <property type="match status" value="1"/>
</dbReference>
<feature type="domain" description="LysM" evidence="2">
    <location>
        <begin position="47"/>
        <end position="91"/>
    </location>
</feature>